<evidence type="ECO:0000256" key="1">
    <source>
        <dbReference type="SAM" id="Phobius"/>
    </source>
</evidence>
<reference evidence="2" key="1">
    <citation type="submission" date="2022-09" db="EMBL/GenBank/DDBJ databases">
        <title>Whole genome shotgun sequence of Streptomyces albidoflavus NBRC 12854.</title>
        <authorList>
            <person name="Komaki H."/>
            <person name="Tamura T."/>
        </authorList>
    </citation>
    <scope>NUCLEOTIDE SEQUENCE</scope>
    <source>
        <strain evidence="2">NBRC 12854</strain>
    </source>
</reference>
<dbReference type="Proteomes" id="UP001051844">
    <property type="component" value="Unassembled WGS sequence"/>
</dbReference>
<gene>
    <name evidence="2" type="ORF">ScoT_61790</name>
</gene>
<dbReference type="AlphaFoldDB" id="A0AA37C3T3"/>
<accession>A0AA37C3T3</accession>
<comment type="caution">
    <text evidence="2">The sequence shown here is derived from an EMBL/GenBank/DDBJ whole genome shotgun (WGS) entry which is preliminary data.</text>
</comment>
<feature type="transmembrane region" description="Helical" evidence="1">
    <location>
        <begin position="37"/>
        <end position="55"/>
    </location>
</feature>
<proteinExistence type="predicted"/>
<evidence type="ECO:0000313" key="2">
    <source>
        <dbReference type="EMBL" id="GHI50005.1"/>
    </source>
</evidence>
<dbReference type="EMBL" id="BNDZ01000005">
    <property type="protein sequence ID" value="GHI50005.1"/>
    <property type="molecule type" value="Genomic_DNA"/>
</dbReference>
<keyword evidence="1" id="KW-1133">Transmembrane helix</keyword>
<name>A0AA37C3T3_9ACTN</name>
<sequence>MAVRRLPMAITVSVALLLLILAVIFIRSGGLKTSHAIICVLLGFLLAGTSAAPTIHHTLVSTANMINGVGR</sequence>
<keyword evidence="1" id="KW-0812">Transmembrane</keyword>
<evidence type="ECO:0000313" key="3">
    <source>
        <dbReference type="Proteomes" id="UP001051844"/>
    </source>
</evidence>
<keyword evidence="1" id="KW-0472">Membrane</keyword>
<feature type="transmembrane region" description="Helical" evidence="1">
    <location>
        <begin position="6"/>
        <end position="25"/>
    </location>
</feature>
<organism evidence="2 3">
    <name type="scientific">Streptomyces albidoflavus</name>
    <dbReference type="NCBI Taxonomy" id="1886"/>
    <lineage>
        <taxon>Bacteria</taxon>
        <taxon>Bacillati</taxon>
        <taxon>Actinomycetota</taxon>
        <taxon>Actinomycetes</taxon>
        <taxon>Kitasatosporales</taxon>
        <taxon>Streptomycetaceae</taxon>
        <taxon>Streptomyces</taxon>
        <taxon>Streptomyces albidoflavus group</taxon>
    </lineage>
</organism>
<protein>
    <submittedName>
        <fullName evidence="2">Uncharacterized protein</fullName>
    </submittedName>
</protein>